<evidence type="ECO:0000256" key="1">
    <source>
        <dbReference type="SAM" id="SignalP"/>
    </source>
</evidence>
<reference evidence="3" key="1">
    <citation type="submission" date="2024-06" db="EMBL/GenBank/DDBJ databases">
        <title>Draft Genome Sequences of Epichloe bromicola Strains Isolated from Elymus ciliaris.</title>
        <authorList>
            <consortium name="Epichloe bromicola genome sequencing consortium"/>
            <person name="Miura A."/>
            <person name="Imano S."/>
            <person name="Ashida A."/>
            <person name="Sato I."/>
            <person name="Chiba S."/>
            <person name="Tanaka A."/>
            <person name="Camagna M."/>
            <person name="Takemoto D."/>
        </authorList>
    </citation>
    <scope>NUCLEOTIDE SEQUENCE [LARGE SCALE GENOMIC DNA]</scope>
    <source>
        <strain evidence="3">DP</strain>
    </source>
</reference>
<sequence length="76" mass="8296">MHHSPFALHPSSFIFQLLSSLGWARLADLLTAGCRLPAADIEHQFVRAAPQIDPRSARNSCIVHSSGECYHANAIS</sequence>
<keyword evidence="3" id="KW-1185">Reference proteome</keyword>
<comment type="caution">
    <text evidence="2">The sequence shown here is derived from an EMBL/GenBank/DDBJ whole genome shotgun (WGS) entry which is preliminary data.</text>
</comment>
<feature type="signal peptide" evidence="1">
    <location>
        <begin position="1"/>
        <end position="24"/>
    </location>
</feature>
<organism evidence="2 3">
    <name type="scientific">Epichloe bromicola</name>
    <dbReference type="NCBI Taxonomy" id="79588"/>
    <lineage>
        <taxon>Eukaryota</taxon>
        <taxon>Fungi</taxon>
        <taxon>Dikarya</taxon>
        <taxon>Ascomycota</taxon>
        <taxon>Pezizomycotina</taxon>
        <taxon>Sordariomycetes</taxon>
        <taxon>Hypocreomycetidae</taxon>
        <taxon>Hypocreales</taxon>
        <taxon>Clavicipitaceae</taxon>
        <taxon>Epichloe</taxon>
    </lineage>
</organism>
<evidence type="ECO:0008006" key="4">
    <source>
        <dbReference type="Google" id="ProtNLM"/>
    </source>
</evidence>
<accession>A0ABQ0CLZ5</accession>
<evidence type="ECO:0000313" key="2">
    <source>
        <dbReference type="EMBL" id="GAB0134451.1"/>
    </source>
</evidence>
<dbReference type="Proteomes" id="UP001562357">
    <property type="component" value="Unassembled WGS sequence"/>
</dbReference>
<dbReference type="EMBL" id="BAAFGZ010000081">
    <property type="protein sequence ID" value="GAB0134451.1"/>
    <property type="molecule type" value="Genomic_DNA"/>
</dbReference>
<gene>
    <name evidence="2" type="primary">g2822</name>
    <name evidence="2" type="ORF">EsDP_00002822</name>
</gene>
<evidence type="ECO:0000313" key="3">
    <source>
        <dbReference type="Proteomes" id="UP001562357"/>
    </source>
</evidence>
<name>A0ABQ0CLZ5_9HYPO</name>
<feature type="chain" id="PRO_5047403152" description="Secreted protein" evidence="1">
    <location>
        <begin position="25"/>
        <end position="76"/>
    </location>
</feature>
<keyword evidence="1" id="KW-0732">Signal</keyword>
<proteinExistence type="predicted"/>
<protein>
    <recommendedName>
        <fullName evidence="4">Secreted protein</fullName>
    </recommendedName>
</protein>